<accession>A0AAF0Y6R5</accession>
<feature type="compositionally biased region" description="Polar residues" evidence="3">
    <location>
        <begin position="189"/>
        <end position="213"/>
    </location>
</feature>
<dbReference type="InterPro" id="IPR009057">
    <property type="entry name" value="Homeodomain-like_sf"/>
</dbReference>
<feature type="compositionally biased region" description="Low complexity" evidence="3">
    <location>
        <begin position="621"/>
        <end position="631"/>
    </location>
</feature>
<feature type="region of interest" description="Disordered" evidence="3">
    <location>
        <begin position="516"/>
        <end position="562"/>
    </location>
</feature>
<organism evidence="5 6">
    <name type="scientific">Vanrija pseudolonga</name>
    <dbReference type="NCBI Taxonomy" id="143232"/>
    <lineage>
        <taxon>Eukaryota</taxon>
        <taxon>Fungi</taxon>
        <taxon>Dikarya</taxon>
        <taxon>Basidiomycota</taxon>
        <taxon>Agaricomycotina</taxon>
        <taxon>Tremellomycetes</taxon>
        <taxon>Trichosporonales</taxon>
        <taxon>Trichosporonaceae</taxon>
        <taxon>Vanrija</taxon>
    </lineage>
</organism>
<keyword evidence="6" id="KW-1185">Reference proteome</keyword>
<feature type="domain" description="Homeobox" evidence="4">
    <location>
        <begin position="291"/>
        <end position="351"/>
    </location>
</feature>
<feature type="region of interest" description="Disordered" evidence="3">
    <location>
        <begin position="1"/>
        <end position="273"/>
    </location>
</feature>
<dbReference type="GO" id="GO:0003677">
    <property type="term" value="F:DNA binding"/>
    <property type="evidence" value="ECO:0007669"/>
    <property type="project" value="UniProtKB-UniRule"/>
</dbReference>
<dbReference type="EMBL" id="CP086716">
    <property type="protein sequence ID" value="WOO81140.1"/>
    <property type="molecule type" value="Genomic_DNA"/>
</dbReference>
<keyword evidence="1 2" id="KW-0539">Nucleus</keyword>
<evidence type="ECO:0000259" key="4">
    <source>
        <dbReference type="PROSITE" id="PS50071"/>
    </source>
</evidence>
<dbReference type="RefSeq" id="XP_062627172.1">
    <property type="nucleotide sequence ID" value="XM_062771188.1"/>
</dbReference>
<dbReference type="Pfam" id="PF00046">
    <property type="entry name" value="Homeodomain"/>
    <property type="match status" value="1"/>
</dbReference>
<feature type="compositionally biased region" description="Low complexity" evidence="3">
    <location>
        <begin position="73"/>
        <end position="88"/>
    </location>
</feature>
<dbReference type="Gene3D" id="1.10.10.60">
    <property type="entry name" value="Homeodomain-like"/>
    <property type="match status" value="1"/>
</dbReference>
<feature type="compositionally biased region" description="Acidic residues" evidence="3">
    <location>
        <begin position="523"/>
        <end position="536"/>
    </location>
</feature>
<dbReference type="SMART" id="SM00389">
    <property type="entry name" value="HOX"/>
    <property type="match status" value="1"/>
</dbReference>
<feature type="compositionally biased region" description="Low complexity" evidence="3">
    <location>
        <begin position="642"/>
        <end position="656"/>
    </location>
</feature>
<feature type="compositionally biased region" description="Polar residues" evidence="3">
    <location>
        <begin position="719"/>
        <end position="728"/>
    </location>
</feature>
<feature type="compositionally biased region" description="Low complexity" evidence="3">
    <location>
        <begin position="256"/>
        <end position="273"/>
    </location>
</feature>
<keyword evidence="1 2" id="KW-0371">Homeobox</keyword>
<feature type="compositionally biased region" description="Basic and acidic residues" evidence="3">
    <location>
        <begin position="676"/>
        <end position="696"/>
    </location>
</feature>
<dbReference type="GO" id="GO:0005634">
    <property type="term" value="C:nucleus"/>
    <property type="evidence" value="ECO:0007669"/>
    <property type="project" value="UniProtKB-SubCell"/>
</dbReference>
<reference evidence="5" key="1">
    <citation type="submission" date="2023-10" db="EMBL/GenBank/DDBJ databases">
        <authorList>
            <person name="Noh H."/>
        </authorList>
    </citation>
    <scope>NUCLEOTIDE SEQUENCE</scope>
    <source>
        <strain evidence="5">DUCC4014</strain>
    </source>
</reference>
<name>A0AAF0Y6R5_9TREE</name>
<feature type="region of interest" description="Disordered" evidence="3">
    <location>
        <begin position="616"/>
        <end position="755"/>
    </location>
</feature>
<proteinExistence type="predicted"/>
<dbReference type="SUPFAM" id="SSF46689">
    <property type="entry name" value="Homeodomain-like"/>
    <property type="match status" value="1"/>
</dbReference>
<feature type="compositionally biased region" description="Polar residues" evidence="3">
    <location>
        <begin position="157"/>
        <end position="166"/>
    </location>
</feature>
<sequence>MSTAPSPRRHNDENSLPFKQYHHRGDATLGSLAAPSPSPRPRQPLAQVDNIPSSNAPANLFSSAATRFPPATPSSATGAATSAADATPVRAPATKVDPDARELPLPKGLAFAAPPPPASALLPLPTPHRTPSHQTARHHNPPPLHHAGHHSHLPTPHSVQQQQQYGHAQLPMQSPRYGHHAPSPAQLHHLQSTPSARSMSLSYSSPSTVSHMPSTPDMRTRSPYPAGPIDLQELLPPQRFPGPLPAAYLNQGEMPSSDNANNANDNDDSSSAAARRTLVSCNPWDYRPEDHGKNKPRRRFSPGELDMLEILWTISHNPHKWQRQKLARWFGCTTRHLTVWFQNRRQDLKKAEMLLQVADNDPDTASKALAAVNRANRGGDQTKFTIEQQNVILDIVSDRLLPDMWFAQQPSGSSPTGIHATPSPPALGSSLPGDRVAYSAMTAPTPTHPGHHAPGAIYALKPVRRGYSLDDVCADREQSMTHRPSQRPRHRVEDFDQLHKNDPRYREALLNMLPSELSSDVIEPPEDEEDSVGDEDSPTRKRARYAAAARAPRPTLPSIGLGRPTAGAGFGGHRARSSFGRASSSDVLACSSRARYLANNNGLGSSVPGMLSMRAVTDPVPSRSTSAGARSAPPPAPEHIARPPSAQSMSSAATAATDKKRKLSRQGSWSHLPSLKHRDSFDRSRSVTEVPIEERSSPVPDATRSPTPTDADSSSPKTATTDPASAPNSVKDGPSAANAAPLAPKPRLPIPKGRSIYSFSTELEPEAKRGTPEMDENVITGAQALMELLNGR</sequence>
<evidence type="ECO:0000256" key="2">
    <source>
        <dbReference type="RuleBase" id="RU000682"/>
    </source>
</evidence>
<protein>
    <submittedName>
        <fullName evidence="5">Homeobox protein prophet of Pit-1</fullName>
    </submittedName>
</protein>
<dbReference type="AlphaFoldDB" id="A0AAF0Y6R5"/>
<dbReference type="GeneID" id="87807907"/>
<evidence type="ECO:0000313" key="6">
    <source>
        <dbReference type="Proteomes" id="UP000827549"/>
    </source>
</evidence>
<evidence type="ECO:0000313" key="5">
    <source>
        <dbReference type="EMBL" id="WOO81140.1"/>
    </source>
</evidence>
<feature type="compositionally biased region" description="Low complexity" evidence="3">
    <location>
        <begin position="703"/>
        <end position="718"/>
    </location>
</feature>
<dbReference type="InterPro" id="IPR001356">
    <property type="entry name" value="HD"/>
</dbReference>
<dbReference type="PROSITE" id="PS50071">
    <property type="entry name" value="HOMEOBOX_2"/>
    <property type="match status" value="1"/>
</dbReference>
<feature type="region of interest" description="Disordered" evidence="3">
    <location>
        <begin position="409"/>
        <end position="430"/>
    </location>
</feature>
<keyword evidence="1 2" id="KW-0238">DNA-binding</keyword>
<dbReference type="CDD" id="cd00086">
    <property type="entry name" value="homeodomain"/>
    <property type="match status" value="1"/>
</dbReference>
<gene>
    <name evidence="5" type="primary">PROP1</name>
    <name evidence="5" type="ORF">LOC62_03G004671</name>
</gene>
<feature type="DNA-binding region" description="Homeobox" evidence="1">
    <location>
        <begin position="293"/>
        <end position="352"/>
    </location>
</feature>
<feature type="compositionally biased region" description="Polar residues" evidence="3">
    <location>
        <begin position="50"/>
        <end position="65"/>
    </location>
</feature>
<feature type="compositionally biased region" description="Basic residues" evidence="3">
    <location>
        <begin position="135"/>
        <end position="152"/>
    </location>
</feature>
<evidence type="ECO:0000256" key="3">
    <source>
        <dbReference type="SAM" id="MobiDB-lite"/>
    </source>
</evidence>
<feature type="compositionally biased region" description="Pro residues" evidence="3">
    <location>
        <begin position="113"/>
        <end position="128"/>
    </location>
</feature>
<dbReference type="Proteomes" id="UP000827549">
    <property type="component" value="Chromosome 3"/>
</dbReference>
<comment type="subcellular location">
    <subcellularLocation>
        <location evidence="1 2">Nucleus</location>
    </subcellularLocation>
</comment>
<evidence type="ECO:0000256" key="1">
    <source>
        <dbReference type="PROSITE-ProRule" id="PRU00108"/>
    </source>
</evidence>